<evidence type="ECO:0000313" key="2">
    <source>
        <dbReference type="Proteomes" id="UP000269154"/>
    </source>
</evidence>
<dbReference type="Gene3D" id="3.40.190.10">
    <property type="entry name" value="Periplasmic binding protein-like II"/>
    <property type="match status" value="1"/>
</dbReference>
<feature type="non-terminal residue" evidence="1">
    <location>
        <position position="82"/>
    </location>
</feature>
<gene>
    <name evidence="1" type="ORF">D5R40_28915</name>
</gene>
<comment type="caution">
    <text evidence="1">The sequence shown here is derived from an EMBL/GenBank/DDBJ whole genome shotgun (WGS) entry which is preliminary data.</text>
</comment>
<sequence length="82" mass="9407">MDALAAGKPPDIFFSKKAEHTLIPQWASEGKLVDVSDLIKPIKNFYSDSAFKSAYLCNILCCTIEEGDRRQLYWRQEENYMG</sequence>
<dbReference type="Proteomes" id="UP000269154">
    <property type="component" value="Unassembled WGS sequence"/>
</dbReference>
<organism evidence="1 2">
    <name type="scientific">Okeania hirsuta</name>
    <dbReference type="NCBI Taxonomy" id="1458930"/>
    <lineage>
        <taxon>Bacteria</taxon>
        <taxon>Bacillati</taxon>
        <taxon>Cyanobacteriota</taxon>
        <taxon>Cyanophyceae</taxon>
        <taxon>Oscillatoriophycideae</taxon>
        <taxon>Oscillatoriales</taxon>
        <taxon>Microcoleaceae</taxon>
        <taxon>Okeania</taxon>
    </lineage>
</organism>
<dbReference type="SUPFAM" id="SSF53850">
    <property type="entry name" value="Periplasmic binding protein-like II"/>
    <property type="match status" value="1"/>
</dbReference>
<accession>A0A3N6P2Y8</accession>
<keyword evidence="2" id="KW-1185">Reference proteome</keyword>
<evidence type="ECO:0000313" key="1">
    <source>
        <dbReference type="EMBL" id="RQH25881.1"/>
    </source>
</evidence>
<reference evidence="1 2" key="1">
    <citation type="journal article" date="2018" name="ACS Chem. Biol.">
        <title>Ketoreductase domain dysfunction expands chemodiversity: malyngamide biosynthesis in the cyanobacterium Okeania hirsuta.</title>
        <authorList>
            <person name="Moss N.A."/>
            <person name="Leao T."/>
            <person name="Rankin M."/>
            <person name="McCullough T.M."/>
            <person name="Qu P."/>
            <person name="Korobeynikov A."/>
            <person name="Smith J.L."/>
            <person name="Gerwick L."/>
            <person name="Gerwick W.H."/>
        </authorList>
    </citation>
    <scope>NUCLEOTIDE SEQUENCE [LARGE SCALE GENOMIC DNA]</scope>
    <source>
        <strain evidence="1 2">PAB10Feb10-1</strain>
    </source>
</reference>
<proteinExistence type="predicted"/>
<name>A0A3N6P2Y8_9CYAN</name>
<dbReference type="EMBL" id="RCBY01000292">
    <property type="protein sequence ID" value="RQH25881.1"/>
    <property type="molecule type" value="Genomic_DNA"/>
</dbReference>
<dbReference type="AlphaFoldDB" id="A0A3N6P2Y8"/>
<dbReference type="OrthoDB" id="8871943at2"/>
<protein>
    <submittedName>
        <fullName evidence="1">Extracellular solute-binding protein</fullName>
    </submittedName>
</protein>